<keyword evidence="3" id="KW-1185">Reference proteome</keyword>
<feature type="non-terminal residue" evidence="2">
    <location>
        <position position="1"/>
    </location>
</feature>
<dbReference type="Proteomes" id="UP001314229">
    <property type="component" value="Unassembled WGS sequence"/>
</dbReference>
<dbReference type="EMBL" id="CAWUFR010000056">
    <property type="protein sequence ID" value="CAK6962315.1"/>
    <property type="molecule type" value="Genomic_DNA"/>
</dbReference>
<sequence>HELLQQSNGEEQKKPFWVDKEENRWYANDKPPSALEDDQNLDTLQQSHNPLLQERSRRPIHTLPSAPRVCVISPFSLLLN</sequence>
<organism evidence="2 3">
    <name type="scientific">Scomber scombrus</name>
    <name type="common">Atlantic mackerel</name>
    <name type="synonym">Scomber vernalis</name>
    <dbReference type="NCBI Taxonomy" id="13677"/>
    <lineage>
        <taxon>Eukaryota</taxon>
        <taxon>Metazoa</taxon>
        <taxon>Chordata</taxon>
        <taxon>Craniata</taxon>
        <taxon>Vertebrata</taxon>
        <taxon>Euteleostomi</taxon>
        <taxon>Actinopterygii</taxon>
        <taxon>Neopterygii</taxon>
        <taxon>Teleostei</taxon>
        <taxon>Neoteleostei</taxon>
        <taxon>Acanthomorphata</taxon>
        <taxon>Pelagiaria</taxon>
        <taxon>Scombriformes</taxon>
        <taxon>Scombridae</taxon>
        <taxon>Scomber</taxon>
    </lineage>
</organism>
<comment type="caution">
    <text evidence="2">The sequence shown here is derived from an EMBL/GenBank/DDBJ whole genome shotgun (WGS) entry which is preliminary data.</text>
</comment>
<protein>
    <submittedName>
        <fullName evidence="2">Uncharacterized protein</fullName>
    </submittedName>
</protein>
<evidence type="ECO:0000313" key="2">
    <source>
        <dbReference type="EMBL" id="CAK6962315.1"/>
    </source>
</evidence>
<proteinExistence type="predicted"/>
<accession>A0AAV1NT37</accession>
<gene>
    <name evidence="2" type="ORF">FSCOSCO3_A014088</name>
</gene>
<evidence type="ECO:0000313" key="3">
    <source>
        <dbReference type="Proteomes" id="UP001314229"/>
    </source>
</evidence>
<feature type="compositionally biased region" description="Basic and acidic residues" evidence="1">
    <location>
        <begin position="10"/>
        <end position="22"/>
    </location>
</feature>
<evidence type="ECO:0000256" key="1">
    <source>
        <dbReference type="SAM" id="MobiDB-lite"/>
    </source>
</evidence>
<feature type="region of interest" description="Disordered" evidence="1">
    <location>
        <begin position="1"/>
        <end position="22"/>
    </location>
</feature>
<reference evidence="2 3" key="1">
    <citation type="submission" date="2024-01" db="EMBL/GenBank/DDBJ databases">
        <authorList>
            <person name="Alioto T."/>
            <person name="Alioto T."/>
            <person name="Gomez Garrido J."/>
        </authorList>
    </citation>
    <scope>NUCLEOTIDE SEQUENCE [LARGE SCALE GENOMIC DNA]</scope>
</reference>
<name>A0AAV1NT37_SCOSC</name>
<dbReference type="AlphaFoldDB" id="A0AAV1NT37"/>